<dbReference type="PROSITE" id="PS00523">
    <property type="entry name" value="SULFATASE_1"/>
    <property type="match status" value="1"/>
</dbReference>
<dbReference type="InterPro" id="IPR017850">
    <property type="entry name" value="Alkaline_phosphatase_core_sf"/>
</dbReference>
<dbReference type="SUPFAM" id="SSF53649">
    <property type="entry name" value="Alkaline phosphatase-like"/>
    <property type="match status" value="1"/>
</dbReference>
<protein>
    <submittedName>
        <fullName evidence="6">Arylsulfatase</fullName>
        <ecNumber evidence="6">3.1.6.1</ecNumber>
    </submittedName>
</protein>
<reference evidence="6 7" key="1">
    <citation type="submission" date="2019-02" db="EMBL/GenBank/DDBJ databases">
        <title>Deep-cultivation of Planctomycetes and their phenomic and genomic characterization uncovers novel biology.</title>
        <authorList>
            <person name="Wiegand S."/>
            <person name="Jogler M."/>
            <person name="Boedeker C."/>
            <person name="Pinto D."/>
            <person name="Vollmers J."/>
            <person name="Rivas-Marin E."/>
            <person name="Kohn T."/>
            <person name="Peeters S.H."/>
            <person name="Heuer A."/>
            <person name="Rast P."/>
            <person name="Oberbeckmann S."/>
            <person name="Bunk B."/>
            <person name="Jeske O."/>
            <person name="Meyerdierks A."/>
            <person name="Storesund J.E."/>
            <person name="Kallscheuer N."/>
            <person name="Luecker S."/>
            <person name="Lage O.M."/>
            <person name="Pohl T."/>
            <person name="Merkel B.J."/>
            <person name="Hornburger P."/>
            <person name="Mueller R.-W."/>
            <person name="Bruemmer F."/>
            <person name="Labrenz M."/>
            <person name="Spormann A.M."/>
            <person name="Op Den Camp H."/>
            <person name="Overmann J."/>
            <person name="Amann R."/>
            <person name="Jetten M.S.M."/>
            <person name="Mascher T."/>
            <person name="Medema M.H."/>
            <person name="Devos D.P."/>
            <person name="Kaster A.-K."/>
            <person name="Ovreas L."/>
            <person name="Rohde M."/>
            <person name="Galperin M.Y."/>
            <person name="Jogler C."/>
        </authorList>
    </citation>
    <scope>NUCLEOTIDE SEQUENCE [LARGE SCALE GENOMIC DNA]</scope>
    <source>
        <strain evidence="6 7">CA13</strain>
    </source>
</reference>
<evidence type="ECO:0000256" key="1">
    <source>
        <dbReference type="ARBA" id="ARBA00008779"/>
    </source>
</evidence>
<comment type="caution">
    <text evidence="6">The sequence shown here is derived from an EMBL/GenBank/DDBJ whole genome shotgun (WGS) entry which is preliminary data.</text>
</comment>
<accession>A0A5C5Z200</accession>
<sequence>MCAGTYAPRSAAVLGARLLGCDAPLLALADGIRLRPLGRHLFQKETAHHSDLCLLKAYSAYFQWHTNLAGEPLKKIKRMTLPTLVLAFLWPTTLITAAEKPNIVYILADDMGQGDVGAYNKDSKIPTPHIDRLASEGIKFMDTHTSSGVCTPTRYGILTGRYSWRTPTLKQGVLGGHSPHLIEPTRETVASFLKKQGYATACIGKWHLGMDWKVIDPGKVGKRISYKNIDPTAPITNGPNSVGFDYFFGISASLNMDPHAYIENDRIQGTLETLKTLDEVNARGFTQPSKPGYAAKEYVQQEVLTKFAEKTCGWIRDNKDGPFFVSLPLPSPHSPIVPRDRFKNKSGLNLHGDFCMESDWVVGEVLKTLDELGIANNTLVVFTADNGTSPKAGFPEMGKKGHHSSWIYRGMKGTNWEGGHRVPFIVRWPNKVKPGTISDALTCTTDLMATCAGIIGVKLADNEGEDSVSFLPACQGNAIPRKGDRLVIHHSDKGIFSIRRGKWKVMFDDFGGSSRSDPRKDDPIINATDLLLFDMKTDAIEKINVAADHPEVIEMLEKELADIIKRGRSTPGPQLSSDFNDPNIKWPQLEPILEQLK</sequence>
<gene>
    <name evidence="6" type="primary">atsA_66</name>
    <name evidence="6" type="ORF">CA13_28650</name>
</gene>
<feature type="domain" description="Sulfatase N-terminal" evidence="5">
    <location>
        <begin position="101"/>
        <end position="456"/>
    </location>
</feature>
<organism evidence="6 7">
    <name type="scientific">Novipirellula herctigrandis</name>
    <dbReference type="NCBI Taxonomy" id="2527986"/>
    <lineage>
        <taxon>Bacteria</taxon>
        <taxon>Pseudomonadati</taxon>
        <taxon>Planctomycetota</taxon>
        <taxon>Planctomycetia</taxon>
        <taxon>Pirellulales</taxon>
        <taxon>Pirellulaceae</taxon>
        <taxon>Novipirellula</taxon>
    </lineage>
</organism>
<dbReference type="InterPro" id="IPR050738">
    <property type="entry name" value="Sulfatase"/>
</dbReference>
<evidence type="ECO:0000256" key="2">
    <source>
        <dbReference type="ARBA" id="ARBA00022723"/>
    </source>
</evidence>
<keyword evidence="4" id="KW-0106">Calcium</keyword>
<dbReference type="InterPro" id="IPR024607">
    <property type="entry name" value="Sulfatase_CS"/>
</dbReference>
<keyword evidence="7" id="KW-1185">Reference proteome</keyword>
<name>A0A5C5Z200_9BACT</name>
<dbReference type="Pfam" id="PF00884">
    <property type="entry name" value="Sulfatase"/>
    <property type="match status" value="1"/>
</dbReference>
<evidence type="ECO:0000256" key="3">
    <source>
        <dbReference type="ARBA" id="ARBA00022801"/>
    </source>
</evidence>
<keyword evidence="3 6" id="KW-0378">Hydrolase</keyword>
<dbReference type="AlphaFoldDB" id="A0A5C5Z200"/>
<dbReference type="Gene3D" id="3.30.1120.10">
    <property type="match status" value="1"/>
</dbReference>
<dbReference type="GO" id="GO:0004065">
    <property type="term" value="F:arylsulfatase activity"/>
    <property type="evidence" value="ECO:0007669"/>
    <property type="project" value="UniProtKB-EC"/>
</dbReference>
<dbReference type="PANTHER" id="PTHR42693:SF53">
    <property type="entry name" value="ENDO-4-O-SULFATASE"/>
    <property type="match status" value="1"/>
</dbReference>
<dbReference type="EMBL" id="SJPJ01000001">
    <property type="protein sequence ID" value="TWT81412.1"/>
    <property type="molecule type" value="Genomic_DNA"/>
</dbReference>
<dbReference type="InterPro" id="IPR000917">
    <property type="entry name" value="Sulfatase_N"/>
</dbReference>
<evidence type="ECO:0000313" key="6">
    <source>
        <dbReference type="EMBL" id="TWT81412.1"/>
    </source>
</evidence>
<dbReference type="GO" id="GO:0046872">
    <property type="term" value="F:metal ion binding"/>
    <property type="evidence" value="ECO:0007669"/>
    <property type="project" value="UniProtKB-KW"/>
</dbReference>
<dbReference type="Gene3D" id="3.40.720.10">
    <property type="entry name" value="Alkaline Phosphatase, subunit A"/>
    <property type="match status" value="1"/>
</dbReference>
<dbReference type="Proteomes" id="UP000315010">
    <property type="component" value="Unassembled WGS sequence"/>
</dbReference>
<proteinExistence type="inferred from homology"/>
<dbReference type="EC" id="3.1.6.1" evidence="6"/>
<evidence type="ECO:0000313" key="7">
    <source>
        <dbReference type="Proteomes" id="UP000315010"/>
    </source>
</evidence>
<evidence type="ECO:0000259" key="5">
    <source>
        <dbReference type="Pfam" id="PF00884"/>
    </source>
</evidence>
<comment type="similarity">
    <text evidence="1">Belongs to the sulfatase family.</text>
</comment>
<keyword evidence="2" id="KW-0479">Metal-binding</keyword>
<evidence type="ECO:0000256" key="4">
    <source>
        <dbReference type="ARBA" id="ARBA00022837"/>
    </source>
</evidence>
<dbReference type="CDD" id="cd16143">
    <property type="entry name" value="ARS_like"/>
    <property type="match status" value="1"/>
</dbReference>
<dbReference type="PANTHER" id="PTHR42693">
    <property type="entry name" value="ARYLSULFATASE FAMILY MEMBER"/>
    <property type="match status" value="1"/>
</dbReference>
<dbReference type="PROSITE" id="PS00149">
    <property type="entry name" value="SULFATASE_2"/>
    <property type="match status" value="1"/>
</dbReference>